<gene>
    <name evidence="1" type="ORF">HXM94_00685</name>
</gene>
<evidence type="ECO:0000313" key="1">
    <source>
        <dbReference type="EMBL" id="MBF1306290.1"/>
    </source>
</evidence>
<sequence>MKKLTDQVSFNSDLNRLLKLLKGKRFSSIVSDAFINFHCSNDAKNQMVYIYWNRFHNQFHLKKIDRNYLSNSNCLFNNYISYFTILIIDKRLYKEEFFDNIPKTKNKKLMESFRKEISKVLVDKIIERFTNAQKNRFESIETGNWDWVFKEFNNGNFYPIDLLPEEKQFELFWSQTDLFNFSNYTKIWDDLAVNNTSYSLESLVLNDDFRLKNDFRFFRNYLINRVLEELENFDIDYFLRSKLIDFILNEGTEDDNQKIKELISNPCSDAIENTKGYLQKVEKKLFNNNSEPLKFPSFAIPSTVDDELRRKTKYDIYQMIQKWFAANKDRSACYFEFLISSNLNNVLVYLNNNNLTTTSSYSHSQFLSDNITFYGTKSIVYSPIYGKLNFSFSDDEDFHKGEEILKSNNIKTSQAVKDFISTLLQSQFVNFSEEEKGHLRFVLSMDTID</sequence>
<dbReference type="EMBL" id="JABZRE010000001">
    <property type="protein sequence ID" value="MBF1306290.1"/>
    <property type="molecule type" value="Genomic_DNA"/>
</dbReference>
<dbReference type="AlphaFoldDB" id="A0A930H204"/>
<dbReference type="RefSeq" id="WP_278476754.1">
    <property type="nucleotide sequence ID" value="NZ_JABZRE010000001.1"/>
</dbReference>
<accession>A0A930H204</accession>
<comment type="caution">
    <text evidence="1">The sequence shown here is derived from an EMBL/GenBank/DDBJ whole genome shotgun (WGS) entry which is preliminary data.</text>
</comment>
<organism evidence="1 2">
    <name type="scientific">Parvimonas micra</name>
    <dbReference type="NCBI Taxonomy" id="33033"/>
    <lineage>
        <taxon>Bacteria</taxon>
        <taxon>Bacillati</taxon>
        <taxon>Bacillota</taxon>
        <taxon>Tissierellia</taxon>
        <taxon>Tissierellales</taxon>
        <taxon>Peptoniphilaceae</taxon>
        <taxon>Parvimonas</taxon>
    </lineage>
</organism>
<name>A0A930H204_9FIRM</name>
<reference evidence="1" key="1">
    <citation type="submission" date="2020-04" db="EMBL/GenBank/DDBJ databases">
        <title>Deep metagenomics examines the oral microbiome during advanced dental caries in children, revealing novel taxa and co-occurrences with host molecules.</title>
        <authorList>
            <person name="Baker J.L."/>
            <person name="Morton J.T."/>
            <person name="Dinis M."/>
            <person name="Alvarez R."/>
            <person name="Tran N.C."/>
            <person name="Knight R."/>
            <person name="Edlund A."/>
        </authorList>
    </citation>
    <scope>NUCLEOTIDE SEQUENCE</scope>
    <source>
        <strain evidence="1">JCVI_23_bin.11</strain>
    </source>
</reference>
<protein>
    <submittedName>
        <fullName evidence="1">Uncharacterized protein</fullName>
    </submittedName>
</protein>
<evidence type="ECO:0000313" key="2">
    <source>
        <dbReference type="Proteomes" id="UP000758611"/>
    </source>
</evidence>
<dbReference type="Proteomes" id="UP000758611">
    <property type="component" value="Unassembled WGS sequence"/>
</dbReference>
<proteinExistence type="predicted"/>